<dbReference type="OrthoDB" id="5363112at2"/>
<evidence type="ECO:0000259" key="2">
    <source>
        <dbReference type="Pfam" id="PF14358"/>
    </source>
</evidence>
<feature type="transmembrane region" description="Helical" evidence="1">
    <location>
        <begin position="73"/>
        <end position="91"/>
    </location>
</feature>
<dbReference type="AlphaFoldDB" id="A0A212PVF7"/>
<keyword evidence="1" id="KW-1133">Transmembrane helix</keyword>
<gene>
    <name evidence="3" type="ORF">SAMN06265338_1012</name>
</gene>
<dbReference type="InterPro" id="IPR025517">
    <property type="entry name" value="DUF4405"/>
</dbReference>
<proteinExistence type="predicted"/>
<organism evidence="3 4">
    <name type="scientific">Rhodoblastus acidophilus</name>
    <name type="common">Rhodopseudomonas acidophila</name>
    <dbReference type="NCBI Taxonomy" id="1074"/>
    <lineage>
        <taxon>Bacteria</taxon>
        <taxon>Pseudomonadati</taxon>
        <taxon>Pseudomonadota</taxon>
        <taxon>Alphaproteobacteria</taxon>
        <taxon>Hyphomicrobiales</taxon>
        <taxon>Rhodoblastaceae</taxon>
        <taxon>Rhodoblastus</taxon>
    </lineage>
</organism>
<keyword evidence="4" id="KW-1185">Reference proteome</keyword>
<dbReference type="Pfam" id="PF14358">
    <property type="entry name" value="DUF4405"/>
    <property type="match status" value="1"/>
</dbReference>
<accession>A0A212PVF7</accession>
<feature type="transmembrane region" description="Helical" evidence="1">
    <location>
        <begin position="7"/>
        <end position="29"/>
    </location>
</feature>
<protein>
    <recommendedName>
        <fullName evidence="2">Flavinylation-associated cytochrome domain-containing protein</fullName>
    </recommendedName>
</protein>
<reference evidence="4" key="1">
    <citation type="submission" date="2017-06" db="EMBL/GenBank/DDBJ databases">
        <authorList>
            <person name="Varghese N."/>
            <person name="Submissions S."/>
        </authorList>
    </citation>
    <scope>NUCLEOTIDE SEQUENCE [LARGE SCALE GENOMIC DNA]</scope>
    <source>
        <strain evidence="4">DSM 137</strain>
    </source>
</reference>
<keyword evidence="1" id="KW-0812">Transmembrane</keyword>
<evidence type="ECO:0000313" key="4">
    <source>
        <dbReference type="Proteomes" id="UP000198418"/>
    </source>
</evidence>
<feature type="transmembrane region" description="Helical" evidence="1">
    <location>
        <begin position="41"/>
        <end position="61"/>
    </location>
</feature>
<sequence>MKISREWATPVTIGAFGLMAVTGVLMFFHQAAGLNKLAHEWLGWAFVGGVGFHAWANWGAFKRYFVSSAAGRGVIAGFAVLLLASFLPLGGGKSAPPPVLAMNAIAKAPLTAVAPLTGRPVESLVAQLQGAGFAVSGPQANLASVAEGREAQSKAMALLFGGARRD</sequence>
<dbReference type="RefSeq" id="WP_088518525.1">
    <property type="nucleotide sequence ID" value="NZ_FYDG01000001.1"/>
</dbReference>
<keyword evidence="1" id="KW-0472">Membrane</keyword>
<feature type="domain" description="Flavinylation-associated cytochrome" evidence="2">
    <location>
        <begin position="7"/>
        <end position="58"/>
    </location>
</feature>
<evidence type="ECO:0000313" key="3">
    <source>
        <dbReference type="EMBL" id="SNB50926.1"/>
    </source>
</evidence>
<evidence type="ECO:0000256" key="1">
    <source>
        <dbReference type="SAM" id="Phobius"/>
    </source>
</evidence>
<name>A0A212PVF7_RHOAC</name>
<dbReference type="Proteomes" id="UP000198418">
    <property type="component" value="Unassembled WGS sequence"/>
</dbReference>
<dbReference type="EMBL" id="FYDG01000001">
    <property type="protein sequence ID" value="SNB50926.1"/>
    <property type="molecule type" value="Genomic_DNA"/>
</dbReference>